<evidence type="ECO:0000256" key="6">
    <source>
        <dbReference type="SAM" id="MobiDB-lite"/>
    </source>
</evidence>
<accession>A0A1H2YTP5</accession>
<feature type="compositionally biased region" description="Polar residues" evidence="6">
    <location>
        <begin position="89"/>
        <end position="99"/>
    </location>
</feature>
<organism evidence="7 8">
    <name type="scientific">Marinobacter mobilis</name>
    <dbReference type="NCBI Taxonomy" id="488533"/>
    <lineage>
        <taxon>Bacteria</taxon>
        <taxon>Pseudomonadati</taxon>
        <taxon>Pseudomonadota</taxon>
        <taxon>Gammaproteobacteria</taxon>
        <taxon>Pseudomonadales</taxon>
        <taxon>Marinobacteraceae</taxon>
        <taxon>Marinobacter</taxon>
    </lineage>
</organism>
<evidence type="ECO:0000256" key="5">
    <source>
        <dbReference type="ARBA" id="ARBA00093797"/>
    </source>
</evidence>
<gene>
    <name evidence="7" type="ORF">SAMN04487960_10655</name>
</gene>
<protein>
    <recommendedName>
        <fullName evidence="5">Flagellar protein FliT</fullName>
    </recommendedName>
</protein>
<dbReference type="RefSeq" id="WP_091813420.1">
    <property type="nucleotide sequence ID" value="NZ_FNNE01000006.1"/>
</dbReference>
<proteinExistence type="predicted"/>
<evidence type="ECO:0000313" key="8">
    <source>
        <dbReference type="Proteomes" id="UP000199675"/>
    </source>
</evidence>
<evidence type="ECO:0000313" key="7">
    <source>
        <dbReference type="EMBL" id="SDX08034.1"/>
    </source>
</evidence>
<sequence>MALILEQFDRLLDDMRHALVKEDWQGLSVLDASARPLVESLMAELRSGEVPTPLVQERLEELQAICQQAQSAAVASRDEARKALEGMRRTSSAARTYQDVSGRRSR</sequence>
<dbReference type="AlphaFoldDB" id="A0A1H2YTP5"/>
<keyword evidence="4" id="KW-0143">Chaperone</keyword>
<keyword evidence="3" id="KW-1005">Bacterial flagellum biogenesis</keyword>
<dbReference type="Pfam" id="PF05400">
    <property type="entry name" value="FliT"/>
    <property type="match status" value="1"/>
</dbReference>
<evidence type="ECO:0000256" key="2">
    <source>
        <dbReference type="ARBA" id="ARBA00022490"/>
    </source>
</evidence>
<evidence type="ECO:0000256" key="4">
    <source>
        <dbReference type="ARBA" id="ARBA00023186"/>
    </source>
</evidence>
<comment type="subcellular location">
    <subcellularLocation>
        <location evidence="1">Cytoplasm</location>
        <location evidence="1">Cytosol</location>
    </subcellularLocation>
</comment>
<dbReference type="STRING" id="488533.SAMN04487960_10655"/>
<evidence type="ECO:0000256" key="3">
    <source>
        <dbReference type="ARBA" id="ARBA00022795"/>
    </source>
</evidence>
<evidence type="ECO:0000256" key="1">
    <source>
        <dbReference type="ARBA" id="ARBA00004514"/>
    </source>
</evidence>
<dbReference type="Gene3D" id="1.20.58.380">
    <property type="entry name" value="Flagellar protein flit"/>
    <property type="match status" value="1"/>
</dbReference>
<dbReference type="InterPro" id="IPR008622">
    <property type="entry name" value="FliT"/>
</dbReference>
<feature type="region of interest" description="Disordered" evidence="6">
    <location>
        <begin position="82"/>
        <end position="106"/>
    </location>
</feature>
<reference evidence="7 8" key="1">
    <citation type="submission" date="2016-10" db="EMBL/GenBank/DDBJ databases">
        <authorList>
            <person name="de Groot N.N."/>
        </authorList>
    </citation>
    <scope>NUCLEOTIDE SEQUENCE [LARGE SCALE GENOMIC DNA]</scope>
    <source>
        <strain evidence="7 8">CGMCC 1.7059</strain>
    </source>
</reference>
<keyword evidence="8" id="KW-1185">Reference proteome</keyword>
<keyword evidence="2" id="KW-0963">Cytoplasm</keyword>
<dbReference type="Proteomes" id="UP000199675">
    <property type="component" value="Unassembled WGS sequence"/>
</dbReference>
<dbReference type="EMBL" id="FNNE01000006">
    <property type="protein sequence ID" value="SDX08034.1"/>
    <property type="molecule type" value="Genomic_DNA"/>
</dbReference>
<name>A0A1H2YTP5_9GAMM</name>
<dbReference type="OrthoDB" id="6370597at2"/>